<feature type="binding site" evidence="13">
    <location>
        <position position="7"/>
    </location>
    <ligand>
        <name>Zn(2+)</name>
        <dbReference type="ChEBI" id="CHEBI:29105"/>
    </ligand>
</feature>
<keyword evidence="4" id="KW-0677">Repeat</keyword>
<comment type="subcellular location">
    <subcellularLocation>
        <location evidence="1">Nucleus</location>
    </subcellularLocation>
</comment>
<dbReference type="PROSITE" id="PS50157">
    <property type="entry name" value="ZINC_FINGER_C2H2_2"/>
    <property type="match status" value="10"/>
</dbReference>
<dbReference type="PROSITE" id="PS51915">
    <property type="entry name" value="ZAD"/>
    <property type="match status" value="1"/>
</dbReference>
<dbReference type="PROSITE" id="PS00028">
    <property type="entry name" value="ZINC_FINGER_C2H2_1"/>
    <property type="match status" value="9"/>
</dbReference>
<dbReference type="OMA" id="ICNALIC"/>
<dbReference type="Proteomes" id="UP000494040">
    <property type="component" value="Unassembled WGS sequence"/>
</dbReference>
<dbReference type="GO" id="GO:0000978">
    <property type="term" value="F:RNA polymerase II cis-regulatory region sequence-specific DNA binding"/>
    <property type="evidence" value="ECO:0007669"/>
    <property type="project" value="TreeGrafter"/>
</dbReference>
<dbReference type="GO" id="GO:0048598">
    <property type="term" value="P:embryonic morphogenesis"/>
    <property type="evidence" value="ECO:0007669"/>
    <property type="project" value="UniProtKB-ARBA"/>
</dbReference>
<accession>A0A8I6RBH0</accession>
<sequence length="551" mass="63267">MDGMELCRLCALEKDYLLCIYGEEGNRLCIEAKIKKCLNIELADRENLPKSICLECCTKLDAFDEFLDSTLSAQTTLNIIFPEKSKFKNELPISTTNNVIERVMKNHESEEEFDDESEEIPFTIDSSNSDVLLKVQDAQFIVQKQDGNQISNLANSEITPSEESSSYKCETNETSSDPDSDNGKAKDWEPQNWLCSDCSEEFTSVDDLRLHHANEHKQDPRYMCAYCSKLFLVFNGFITHIKRHKNGLKYSCDDCGKGFSNKKVLESHRLTHSDVKPYVCQECGKCFRQQSALYIHSRCHLPDAVKNKYPCDQCNKQFSSKPNLVTHMRIHTGVRNFTCDQCGKSFIQKGNLDAHLLTHSHDKPFSCEVCNKRFKTGMQVRKHHSVHTGAKPHQCDVCGRTFREKGTLREHHRIHSGAMPFTCEFCGKAFRFKGILTTHRRQHTGERPYSCVECQHHFTNWPNYNKHMKRRHGINTSRSARTEKQITPPPPPPPQQIITGTYQDIQTPDLYTNISTQNINQNLPTYMAYNVYSLSQETPLDPTSTIDILPR</sequence>
<dbReference type="Pfam" id="PF00096">
    <property type="entry name" value="zf-C2H2"/>
    <property type="match status" value="7"/>
</dbReference>
<dbReference type="Gene3D" id="3.30.160.60">
    <property type="entry name" value="Classic Zinc Finger"/>
    <property type="match status" value="9"/>
</dbReference>
<dbReference type="EnsemblMetazoa" id="XM_014384651.2">
    <property type="protein sequence ID" value="XP_014240137.1"/>
    <property type="gene ID" value="LOC106661350"/>
</dbReference>
<dbReference type="GeneID" id="106661350"/>
<keyword evidence="3 13" id="KW-0479">Metal-binding</keyword>
<dbReference type="Gene3D" id="3.40.1800.20">
    <property type="match status" value="1"/>
</dbReference>
<keyword evidence="10" id="KW-0539">Nucleus</keyword>
<dbReference type="FunFam" id="3.30.160.60:FF:000646">
    <property type="entry name" value="Myeloid zinc finger 1"/>
    <property type="match status" value="1"/>
</dbReference>
<keyword evidence="7" id="KW-0805">Transcription regulation</keyword>
<dbReference type="KEGG" id="clec:106661350"/>
<feature type="compositionally biased region" description="Polar residues" evidence="14">
    <location>
        <begin position="151"/>
        <end position="177"/>
    </location>
</feature>
<organism evidence="17 18">
    <name type="scientific">Cimex lectularius</name>
    <name type="common">Bed bug</name>
    <name type="synonym">Acanthia lectularia</name>
    <dbReference type="NCBI Taxonomy" id="79782"/>
    <lineage>
        <taxon>Eukaryota</taxon>
        <taxon>Metazoa</taxon>
        <taxon>Ecdysozoa</taxon>
        <taxon>Arthropoda</taxon>
        <taxon>Hexapoda</taxon>
        <taxon>Insecta</taxon>
        <taxon>Pterygota</taxon>
        <taxon>Neoptera</taxon>
        <taxon>Paraneoptera</taxon>
        <taxon>Hemiptera</taxon>
        <taxon>Heteroptera</taxon>
        <taxon>Panheteroptera</taxon>
        <taxon>Cimicomorpha</taxon>
        <taxon>Cimicidae</taxon>
        <taxon>Cimex</taxon>
    </lineage>
</organism>
<keyword evidence="18" id="KW-1185">Reference proteome</keyword>
<dbReference type="FunFam" id="3.30.160.60:FF:001480">
    <property type="entry name" value="Si:cabz01071911.3"/>
    <property type="match status" value="1"/>
</dbReference>
<dbReference type="SUPFAM" id="SSF57716">
    <property type="entry name" value="Glucocorticoid receptor-like (DNA-binding domain)"/>
    <property type="match status" value="1"/>
</dbReference>
<dbReference type="PANTHER" id="PTHR24399">
    <property type="entry name" value="ZINC FINGER AND BTB DOMAIN-CONTAINING"/>
    <property type="match status" value="1"/>
</dbReference>
<name>A0A8I6RBH0_CIMLE</name>
<dbReference type="InterPro" id="IPR013087">
    <property type="entry name" value="Znf_C2H2_type"/>
</dbReference>
<dbReference type="SMART" id="SM00868">
    <property type="entry name" value="zf-AD"/>
    <property type="match status" value="1"/>
</dbReference>
<dbReference type="GO" id="GO:0008270">
    <property type="term" value="F:zinc ion binding"/>
    <property type="evidence" value="ECO:0007669"/>
    <property type="project" value="UniProtKB-UniRule"/>
</dbReference>
<dbReference type="OrthoDB" id="40579at2759"/>
<evidence type="ECO:0000313" key="17">
    <source>
        <dbReference type="EnsemblMetazoa" id="XP_014240137.1"/>
    </source>
</evidence>
<dbReference type="PANTHER" id="PTHR24399:SF23">
    <property type="entry name" value="C2H2-TYPE DOMAIN-CONTAINING PROTEIN"/>
    <property type="match status" value="1"/>
</dbReference>
<feature type="domain" description="C2H2-type" evidence="15">
    <location>
        <begin position="365"/>
        <end position="392"/>
    </location>
</feature>
<dbReference type="SMART" id="SM00355">
    <property type="entry name" value="ZnF_C2H2"/>
    <property type="match status" value="10"/>
</dbReference>
<evidence type="ECO:0000259" key="16">
    <source>
        <dbReference type="PROSITE" id="PS51915"/>
    </source>
</evidence>
<feature type="domain" description="C2H2-type" evidence="15">
    <location>
        <begin position="193"/>
        <end position="221"/>
    </location>
</feature>
<keyword evidence="5 12" id="KW-0863">Zinc-finger</keyword>
<evidence type="ECO:0000256" key="14">
    <source>
        <dbReference type="SAM" id="MobiDB-lite"/>
    </source>
</evidence>
<feature type="domain" description="C2H2-type" evidence="15">
    <location>
        <begin position="309"/>
        <end position="336"/>
    </location>
</feature>
<dbReference type="InterPro" id="IPR012934">
    <property type="entry name" value="Znf_AD"/>
</dbReference>
<dbReference type="SUPFAM" id="SSF57667">
    <property type="entry name" value="beta-beta-alpha zinc fingers"/>
    <property type="match status" value="5"/>
</dbReference>
<dbReference type="FunFam" id="3.30.160.60:FF:000100">
    <property type="entry name" value="Zinc finger 45-like"/>
    <property type="match status" value="1"/>
</dbReference>
<evidence type="ECO:0000256" key="11">
    <source>
        <dbReference type="ARBA" id="ARBA00068876"/>
    </source>
</evidence>
<feature type="domain" description="C2H2-type" evidence="15">
    <location>
        <begin position="337"/>
        <end position="364"/>
    </location>
</feature>
<evidence type="ECO:0000256" key="8">
    <source>
        <dbReference type="ARBA" id="ARBA00023125"/>
    </source>
</evidence>
<reference evidence="17" key="1">
    <citation type="submission" date="2022-01" db="UniProtKB">
        <authorList>
            <consortium name="EnsemblMetazoa"/>
        </authorList>
    </citation>
    <scope>IDENTIFICATION</scope>
</reference>
<evidence type="ECO:0000256" key="13">
    <source>
        <dbReference type="PROSITE-ProRule" id="PRU01263"/>
    </source>
</evidence>
<feature type="binding site" evidence="13">
    <location>
        <position position="56"/>
    </location>
    <ligand>
        <name>Zn(2+)</name>
        <dbReference type="ChEBI" id="CHEBI:29105"/>
    </ligand>
</feature>
<evidence type="ECO:0000313" key="18">
    <source>
        <dbReference type="Proteomes" id="UP000494040"/>
    </source>
</evidence>
<evidence type="ECO:0000256" key="12">
    <source>
        <dbReference type="PROSITE-ProRule" id="PRU00042"/>
    </source>
</evidence>
<evidence type="ECO:0000256" key="1">
    <source>
        <dbReference type="ARBA" id="ARBA00004123"/>
    </source>
</evidence>
<dbReference type="FunFam" id="3.30.160.60:FF:000446">
    <property type="entry name" value="Zinc finger protein"/>
    <property type="match status" value="1"/>
</dbReference>
<evidence type="ECO:0000256" key="4">
    <source>
        <dbReference type="ARBA" id="ARBA00022737"/>
    </source>
</evidence>
<feature type="region of interest" description="Disordered" evidence="14">
    <location>
        <begin position="151"/>
        <end position="186"/>
    </location>
</feature>
<dbReference type="FunFam" id="3.30.160.60:FF:000624">
    <property type="entry name" value="zinc finger protein 697"/>
    <property type="match status" value="1"/>
</dbReference>
<proteinExistence type="inferred from homology"/>
<keyword evidence="8" id="KW-0238">DNA-binding</keyword>
<feature type="domain" description="ZAD" evidence="16">
    <location>
        <begin position="5"/>
        <end position="80"/>
    </location>
</feature>
<feature type="binding site" evidence="13">
    <location>
        <position position="53"/>
    </location>
    <ligand>
        <name>Zn(2+)</name>
        <dbReference type="ChEBI" id="CHEBI:29105"/>
    </ligand>
</feature>
<evidence type="ECO:0000256" key="7">
    <source>
        <dbReference type="ARBA" id="ARBA00023015"/>
    </source>
</evidence>
<dbReference type="FunFam" id="3.30.160.60:FF:000030">
    <property type="entry name" value="Zinc finger protein 628"/>
    <property type="match status" value="1"/>
</dbReference>
<evidence type="ECO:0000259" key="15">
    <source>
        <dbReference type="PROSITE" id="PS50157"/>
    </source>
</evidence>
<dbReference type="InterPro" id="IPR036236">
    <property type="entry name" value="Znf_C2H2_sf"/>
</dbReference>
<dbReference type="Pfam" id="PF07776">
    <property type="entry name" value="zf-AD"/>
    <property type="match status" value="1"/>
</dbReference>
<feature type="domain" description="C2H2-type" evidence="15">
    <location>
        <begin position="449"/>
        <end position="472"/>
    </location>
</feature>
<dbReference type="FunFam" id="3.30.160.60:FF:000322">
    <property type="entry name" value="GDNF-inducible zinc finger protein 1"/>
    <property type="match status" value="1"/>
</dbReference>
<dbReference type="GO" id="GO:0005654">
    <property type="term" value="C:nucleoplasm"/>
    <property type="evidence" value="ECO:0007669"/>
    <property type="project" value="TreeGrafter"/>
</dbReference>
<feature type="domain" description="C2H2-type" evidence="15">
    <location>
        <begin position="222"/>
        <end position="244"/>
    </location>
</feature>
<evidence type="ECO:0000256" key="5">
    <source>
        <dbReference type="ARBA" id="ARBA00022771"/>
    </source>
</evidence>
<evidence type="ECO:0000256" key="3">
    <source>
        <dbReference type="ARBA" id="ARBA00022723"/>
    </source>
</evidence>
<feature type="domain" description="C2H2-type" evidence="15">
    <location>
        <begin position="278"/>
        <end position="300"/>
    </location>
</feature>
<protein>
    <recommendedName>
        <fullName evidence="11">Zinc finger protein 865</fullName>
    </recommendedName>
</protein>
<evidence type="ECO:0000256" key="2">
    <source>
        <dbReference type="ARBA" id="ARBA00006991"/>
    </source>
</evidence>
<feature type="domain" description="C2H2-type" evidence="15">
    <location>
        <begin position="421"/>
        <end position="448"/>
    </location>
</feature>
<feature type="binding site" evidence="13">
    <location>
        <position position="10"/>
    </location>
    <ligand>
        <name>Zn(2+)</name>
        <dbReference type="ChEBI" id="CHEBI:29105"/>
    </ligand>
</feature>
<evidence type="ECO:0000256" key="9">
    <source>
        <dbReference type="ARBA" id="ARBA00023163"/>
    </source>
</evidence>
<dbReference type="RefSeq" id="XP_014240137.1">
    <property type="nucleotide sequence ID" value="XM_014384651.2"/>
</dbReference>
<feature type="domain" description="C2H2-type" evidence="15">
    <location>
        <begin position="250"/>
        <end position="277"/>
    </location>
</feature>
<evidence type="ECO:0000256" key="6">
    <source>
        <dbReference type="ARBA" id="ARBA00022833"/>
    </source>
</evidence>
<keyword evidence="9" id="KW-0804">Transcription</keyword>
<dbReference type="GO" id="GO:0001227">
    <property type="term" value="F:DNA-binding transcription repressor activity, RNA polymerase II-specific"/>
    <property type="evidence" value="ECO:0007669"/>
    <property type="project" value="TreeGrafter"/>
</dbReference>
<comment type="similarity">
    <text evidence="2">Belongs to the krueppel C2H2-type zinc-finger protein family.</text>
</comment>
<keyword evidence="6 13" id="KW-0862">Zinc</keyword>
<dbReference type="FunFam" id="3.30.160.60:FF:000145">
    <property type="entry name" value="Zinc finger protein 574"/>
    <property type="match status" value="1"/>
</dbReference>
<dbReference type="AlphaFoldDB" id="A0A8I6RBH0"/>
<feature type="domain" description="C2H2-type" evidence="15">
    <location>
        <begin position="393"/>
        <end position="420"/>
    </location>
</feature>
<evidence type="ECO:0000256" key="10">
    <source>
        <dbReference type="ARBA" id="ARBA00023242"/>
    </source>
</evidence>